<dbReference type="Gene3D" id="1.10.10.10">
    <property type="entry name" value="Winged helix-like DNA-binding domain superfamily/Winged helix DNA-binding domain"/>
    <property type="match status" value="1"/>
</dbReference>
<evidence type="ECO:0000313" key="4">
    <source>
        <dbReference type="Proteomes" id="UP000430368"/>
    </source>
</evidence>
<name>A0ABX6GNX8_9GAMM</name>
<feature type="domain" description="HTH luxR-type" evidence="2">
    <location>
        <begin position="128"/>
        <end position="193"/>
    </location>
</feature>
<dbReference type="RefSeq" id="WP_160029961.1">
    <property type="nucleotide sequence ID" value="NZ_CP041764.1"/>
</dbReference>
<evidence type="ECO:0000256" key="1">
    <source>
        <dbReference type="ARBA" id="ARBA00023125"/>
    </source>
</evidence>
<dbReference type="InterPro" id="IPR036388">
    <property type="entry name" value="WH-like_DNA-bd_sf"/>
</dbReference>
<organism evidence="3 4">
    <name type="scientific">Serratia rhizosphaerae</name>
    <dbReference type="NCBI Taxonomy" id="2597702"/>
    <lineage>
        <taxon>Bacteria</taxon>
        <taxon>Pseudomonadati</taxon>
        <taxon>Pseudomonadota</taxon>
        <taxon>Gammaproteobacteria</taxon>
        <taxon>Enterobacterales</taxon>
        <taxon>Yersiniaceae</taxon>
        <taxon>Serratia</taxon>
    </lineage>
</organism>
<dbReference type="Proteomes" id="UP000430368">
    <property type="component" value="Chromosome"/>
</dbReference>
<keyword evidence="1" id="KW-0238">DNA-binding</keyword>
<evidence type="ECO:0000313" key="3">
    <source>
        <dbReference type="EMBL" id="QHA87993.1"/>
    </source>
</evidence>
<dbReference type="PROSITE" id="PS50043">
    <property type="entry name" value="HTH_LUXR_2"/>
    <property type="match status" value="1"/>
</dbReference>
<dbReference type="SUPFAM" id="SSF46894">
    <property type="entry name" value="C-terminal effector domain of the bipartite response regulators"/>
    <property type="match status" value="1"/>
</dbReference>
<protein>
    <submittedName>
        <fullName evidence="3">Response regulator transcription factor</fullName>
    </submittedName>
</protein>
<proteinExistence type="predicted"/>
<dbReference type="SMART" id="SM00421">
    <property type="entry name" value="HTH_LUXR"/>
    <property type="match status" value="1"/>
</dbReference>
<keyword evidence="4" id="KW-1185">Reference proteome</keyword>
<dbReference type="EMBL" id="CP041764">
    <property type="protein sequence ID" value="QHA87993.1"/>
    <property type="molecule type" value="Genomic_DNA"/>
</dbReference>
<dbReference type="CDD" id="cd06170">
    <property type="entry name" value="LuxR_C_like"/>
    <property type="match status" value="1"/>
</dbReference>
<sequence length="193" mass="22070">MKSEKPIKISIYGSNSYFSLGLTNILKDEFNKKNTATDIIESKNGVYADIIFQHSPQGEGICFCNYFLTHKRKPPLFFSIKTQGNPSNKIRFNQCILEREVIHQDISISSAIDMIINCLNNKKTTDKSNCSKIYFSKREIDIIRGFKKSLSIPEIARKLGVSPKTVSGYKIAIMHKMGFKNNAELYRWIMSVI</sequence>
<dbReference type="Pfam" id="PF00196">
    <property type="entry name" value="GerE"/>
    <property type="match status" value="1"/>
</dbReference>
<evidence type="ECO:0000259" key="2">
    <source>
        <dbReference type="PROSITE" id="PS50043"/>
    </source>
</evidence>
<accession>A0ABX6GNX8</accession>
<dbReference type="InterPro" id="IPR000792">
    <property type="entry name" value="Tscrpt_reg_LuxR_C"/>
</dbReference>
<dbReference type="InterPro" id="IPR016032">
    <property type="entry name" value="Sig_transdc_resp-reg_C-effctor"/>
</dbReference>
<reference evidence="3 4" key="1">
    <citation type="submission" date="2019-07" db="EMBL/GenBank/DDBJ databases">
        <title>Serratia dokdonensis sp. nov., an elicitor of systemic resistance in Nicotiana Tabacum.</title>
        <authorList>
            <person name="Son J.-S."/>
            <person name="Hwang Y.-J."/>
            <person name="Lee S.-Y."/>
            <person name="Ghim S.-Y."/>
        </authorList>
    </citation>
    <scope>NUCLEOTIDE SEQUENCE [LARGE SCALE GENOMIC DNA]</scope>
    <source>
        <strain evidence="3 4">KUDC3025</strain>
    </source>
</reference>
<gene>
    <name evidence="3" type="ORF">FO014_14045</name>
</gene>